<dbReference type="PANTHER" id="PTHR17920:SF3">
    <property type="entry name" value="TRANSMEMBRANE AND COILED-COIL DOMAIN-CONTAINING PROTEIN 4"/>
    <property type="match status" value="1"/>
</dbReference>
<dbReference type="InterPro" id="IPR029058">
    <property type="entry name" value="AB_hydrolase_fold"/>
</dbReference>
<dbReference type="InterPro" id="IPR007941">
    <property type="entry name" value="DUF726"/>
</dbReference>
<feature type="transmembrane region" description="Helical" evidence="7">
    <location>
        <begin position="337"/>
        <end position="363"/>
    </location>
</feature>
<evidence type="ECO:0000256" key="1">
    <source>
        <dbReference type="ARBA" id="ARBA00004141"/>
    </source>
</evidence>
<dbReference type="EMBL" id="CP133613">
    <property type="protein sequence ID" value="WMV16677.1"/>
    <property type="molecule type" value="Genomic_DNA"/>
</dbReference>
<dbReference type="PANTHER" id="PTHR17920">
    <property type="entry name" value="TRANSMEMBRANE AND COILED-COIL DOMAIN-CONTAINING PROTEIN 4 TMCO4"/>
    <property type="match status" value="1"/>
</dbReference>
<evidence type="ECO:0000256" key="5">
    <source>
        <dbReference type="ARBA" id="ARBA00023136"/>
    </source>
</evidence>
<evidence type="ECO:0000256" key="7">
    <source>
        <dbReference type="SAM" id="Phobius"/>
    </source>
</evidence>
<gene>
    <name evidence="8" type="ORF">MTR67_010062</name>
</gene>
<evidence type="ECO:0000313" key="9">
    <source>
        <dbReference type="Proteomes" id="UP001234989"/>
    </source>
</evidence>
<dbReference type="SUPFAM" id="SSF53474">
    <property type="entry name" value="alpha/beta-Hydrolases"/>
    <property type="match status" value="1"/>
</dbReference>
<keyword evidence="4 7" id="KW-1133">Transmembrane helix</keyword>
<proteinExistence type="inferred from homology"/>
<name>A0AAF0Q4D1_SOLVR</name>
<reference evidence="8" key="1">
    <citation type="submission" date="2023-08" db="EMBL/GenBank/DDBJ databases">
        <title>A de novo genome assembly of Solanum verrucosum Schlechtendal, a Mexican diploid species geographically isolated from the other diploid A-genome species in potato relatives.</title>
        <authorList>
            <person name="Hosaka K."/>
        </authorList>
    </citation>
    <scope>NUCLEOTIDE SEQUENCE</scope>
    <source>
        <tissue evidence="8">Young leaves</tissue>
    </source>
</reference>
<keyword evidence="5 7" id="KW-0472">Membrane</keyword>
<sequence>MSSSTLTPMQRYAAGALFGLALHQAHIHQTCPLGFPSDKEDRISNGSSNDSVSDDPQLWVHESSGLLRPIFKFLEIDKKAWSGLEETAGSSSPKHHVGALLRSLSVSEEGAESSSEAADKELDLAKAIDAMASSMERTSHNVSKKEKQCEYEHKCREKLSLADTQSRSEVENTTNVENHQEKSKKPSSIEQAHLESVSGFDEKPVEEASTLEYSRKVNVLYQLFSACLAQSSEESKNYTQRRGYDARYRVALRLLATWFDVKWIKVGELKCSSFTKMFCDKVHLQPEHGRHLEKRNYLLQEAIETTIACSAMALKEEELKEQSRSPKSSLAKWKRRGIIGAAAVTGGTLLAVTGGLAAPAIAAGFGALAPTLGTLVPVIGASGFAAVAGAAGSVAGSVAVAASFGAAGAGLTGSKMARRIGDVDEFEFKAIGENHNQGRLAVEVLISGLVFKEEDFVRPWEGQYDNSERYVLQWESKNLIAVSTAIQDWLTSRLAMELMKRGAMMTVLKTLLTALALPATLLAMTDFIDSKWAIAVDRSDKAGKLLAEVLQKGLQGNRPVTLVGFSLGARVIFKCLQVLSESENTSGLVERVVLLGAPIAIKNMNWEAARKVVAGRFVNAYATNDWMLGIAFRASLLTRGLAGIQPVDVPGIENVDVTELIDGHSSYLWATQKILDLLELDAYYPVVLGRVAL</sequence>
<dbReference type="AlphaFoldDB" id="A0AAF0Q4D1"/>
<feature type="region of interest" description="Disordered" evidence="6">
    <location>
        <begin position="38"/>
        <end position="57"/>
    </location>
</feature>
<feature type="region of interest" description="Disordered" evidence="6">
    <location>
        <begin position="162"/>
        <end position="196"/>
    </location>
</feature>
<evidence type="ECO:0000313" key="8">
    <source>
        <dbReference type="EMBL" id="WMV16677.1"/>
    </source>
</evidence>
<keyword evidence="9" id="KW-1185">Reference proteome</keyword>
<feature type="transmembrane region" description="Helical" evidence="7">
    <location>
        <begin position="383"/>
        <end position="411"/>
    </location>
</feature>
<organism evidence="8 9">
    <name type="scientific">Solanum verrucosum</name>
    <dbReference type="NCBI Taxonomy" id="315347"/>
    <lineage>
        <taxon>Eukaryota</taxon>
        <taxon>Viridiplantae</taxon>
        <taxon>Streptophyta</taxon>
        <taxon>Embryophyta</taxon>
        <taxon>Tracheophyta</taxon>
        <taxon>Spermatophyta</taxon>
        <taxon>Magnoliopsida</taxon>
        <taxon>eudicotyledons</taxon>
        <taxon>Gunneridae</taxon>
        <taxon>Pentapetalae</taxon>
        <taxon>asterids</taxon>
        <taxon>lamiids</taxon>
        <taxon>Solanales</taxon>
        <taxon>Solanaceae</taxon>
        <taxon>Solanoideae</taxon>
        <taxon>Solaneae</taxon>
        <taxon>Solanum</taxon>
    </lineage>
</organism>
<dbReference type="Proteomes" id="UP001234989">
    <property type="component" value="Chromosome 2"/>
</dbReference>
<evidence type="ECO:0000256" key="3">
    <source>
        <dbReference type="ARBA" id="ARBA00022692"/>
    </source>
</evidence>
<dbReference type="GO" id="GO:0016020">
    <property type="term" value="C:membrane"/>
    <property type="evidence" value="ECO:0007669"/>
    <property type="project" value="UniProtKB-SubCell"/>
</dbReference>
<evidence type="ECO:0000256" key="2">
    <source>
        <dbReference type="ARBA" id="ARBA00009824"/>
    </source>
</evidence>
<evidence type="ECO:0000256" key="4">
    <source>
        <dbReference type="ARBA" id="ARBA00022989"/>
    </source>
</evidence>
<comment type="subcellular location">
    <subcellularLocation>
        <location evidence="1">Membrane</location>
        <topology evidence="1">Multi-pass membrane protein</topology>
    </subcellularLocation>
</comment>
<comment type="similarity">
    <text evidence="2">Belongs to the TMCO4 family.</text>
</comment>
<dbReference type="Gene3D" id="3.40.50.1820">
    <property type="entry name" value="alpha/beta hydrolase"/>
    <property type="match status" value="1"/>
</dbReference>
<evidence type="ECO:0008006" key="10">
    <source>
        <dbReference type="Google" id="ProtNLM"/>
    </source>
</evidence>
<feature type="compositionally biased region" description="Low complexity" evidence="6">
    <location>
        <begin position="44"/>
        <end position="55"/>
    </location>
</feature>
<protein>
    <recommendedName>
        <fullName evidence="10">Transmembrane and coiled-coil domain-containing protein 4-like</fullName>
    </recommendedName>
</protein>
<dbReference type="Pfam" id="PF05277">
    <property type="entry name" value="DUF726"/>
    <property type="match status" value="1"/>
</dbReference>
<evidence type="ECO:0000256" key="6">
    <source>
        <dbReference type="SAM" id="MobiDB-lite"/>
    </source>
</evidence>
<keyword evidence="3 7" id="KW-0812">Transmembrane</keyword>
<feature type="transmembrane region" description="Helical" evidence="7">
    <location>
        <begin position="503"/>
        <end position="524"/>
    </location>
</feature>
<accession>A0AAF0Q4D1</accession>